<dbReference type="PROSITE" id="PS51257">
    <property type="entry name" value="PROKAR_LIPOPROTEIN"/>
    <property type="match status" value="1"/>
</dbReference>
<sequence>MKNSKYIKTGILASALALFSCGNFDEINVNPNVSTNVEQVQIEYFINNSVLGAQQNPHVAERVFVLYWKAAGRMDRINTLPAGVADDGWSTDYYNALAKWLTDINTAIKVYEEKTSLGFSENYYNNLLQVARIWRVYLLSEGADNFGPMPINGFHDENPKYNSVEEVYNYMLSELKDATSKMDLSVGKVPSKVAKLDLAYGYDFSKWKNYGSSLRMRLAMRLSEVAPSVAQSHFEEAVNAGYIAELSGDFEVQEKPGWDDLTGVMSREWNMQYLSPTLNNLYVGLGGVKSSVQLAGKKDSIISNIKPADWLGVRYENHIATKTNNPMAGYWFDGLPDAIDPRAYALYPIPGDVQNEQFNLYPSWATSQVTDTKRKLKKDDKEDLVEIDAVFTWNAQSLGSWGAKGSLNQVYSWPAMTPRLRNNLRNSTAKRLFFGAWESYFLIAEAAVRGWNVPMTAQEAYEKGIKMSFDYWGLASYYSTYIASEDYNRIGTSVKWSHNTEPTSVAMKYKDGYTNAEQTTTYQYPVNHLYKNGSVRNDALTKIITQKFIAQVPWLPLEGWSDHRRLGLPFFDNPAIENPLVGVPSLTDANYMESKVEFFPQRLQYPSTLKSNVPDGYKQAVQLLGGEDEVHTPLWWAKKK</sequence>
<dbReference type="Gene3D" id="1.25.40.390">
    <property type="match status" value="2"/>
</dbReference>
<dbReference type="SUPFAM" id="SSF48452">
    <property type="entry name" value="TPR-like"/>
    <property type="match status" value="1"/>
</dbReference>
<dbReference type="AlphaFoldDB" id="A0A250FW48"/>
<proteinExistence type="predicted"/>
<dbReference type="InterPro" id="IPR041662">
    <property type="entry name" value="SusD-like_2"/>
</dbReference>
<dbReference type="Pfam" id="PF12741">
    <property type="entry name" value="SusD-like"/>
    <property type="match status" value="1"/>
</dbReference>
<reference evidence="2" key="1">
    <citation type="submission" date="2017-06" db="EMBL/GenBank/DDBJ databases">
        <title>Capnocytophaga spp. assemblies.</title>
        <authorList>
            <person name="Gulvik C.A."/>
        </authorList>
    </citation>
    <scope>NUCLEOTIDE SEQUENCE [LARGE SCALE GENOMIC DNA]</scope>
    <source>
        <strain evidence="2">H2177</strain>
    </source>
</reference>
<evidence type="ECO:0000313" key="1">
    <source>
        <dbReference type="EMBL" id="ATA88665.1"/>
    </source>
</evidence>
<accession>A0A250FW48</accession>
<dbReference type="Proteomes" id="UP000217348">
    <property type="component" value="Chromosome"/>
</dbReference>
<keyword evidence="1" id="KW-0449">Lipoprotein</keyword>
<organism evidence="1 2">
    <name type="scientific">Capnocytophaga stomatis</name>
    <dbReference type="NCBI Taxonomy" id="1848904"/>
    <lineage>
        <taxon>Bacteria</taxon>
        <taxon>Pseudomonadati</taxon>
        <taxon>Bacteroidota</taxon>
        <taxon>Flavobacteriia</taxon>
        <taxon>Flavobacteriales</taxon>
        <taxon>Flavobacteriaceae</taxon>
        <taxon>Capnocytophaga</taxon>
    </lineage>
</organism>
<dbReference type="InterPro" id="IPR024302">
    <property type="entry name" value="SusD-like"/>
</dbReference>
<name>A0A250FW48_9FLAO</name>
<dbReference type="OrthoDB" id="725917at2"/>
<dbReference type="EMBL" id="CP022387">
    <property type="protein sequence ID" value="ATA88665.1"/>
    <property type="molecule type" value="Genomic_DNA"/>
</dbReference>
<dbReference type="RefSeq" id="WP_095894940.1">
    <property type="nucleotide sequence ID" value="NZ_CP022387.1"/>
</dbReference>
<evidence type="ECO:0000313" key="2">
    <source>
        <dbReference type="Proteomes" id="UP000217348"/>
    </source>
</evidence>
<gene>
    <name evidence="1" type="ORF">CGC58_02270</name>
</gene>
<dbReference type="Pfam" id="PF12771">
    <property type="entry name" value="SusD-like_2"/>
    <property type="match status" value="1"/>
</dbReference>
<dbReference type="KEGG" id="csto:CGC58_02270"/>
<protein>
    <submittedName>
        <fullName evidence="1">SusD/RagB family nutrient-binding outer membrane lipoprotein</fullName>
    </submittedName>
</protein>
<dbReference type="InterPro" id="IPR011990">
    <property type="entry name" value="TPR-like_helical_dom_sf"/>
</dbReference>